<dbReference type="Proteomes" id="UP000272025">
    <property type="component" value="Unassembled WGS sequence"/>
</dbReference>
<protein>
    <submittedName>
        <fullName evidence="1">Uncharacterized protein</fullName>
    </submittedName>
</protein>
<reference evidence="1 2" key="1">
    <citation type="journal article" date="2018" name="Mol. Ecol.">
        <title>The obligate alkalophilic soda-lake fungus Sodiomyces alkalinus has shifted to a protein diet.</title>
        <authorList>
            <person name="Grum-Grzhimaylo A.A."/>
            <person name="Falkoski D.L."/>
            <person name="van den Heuvel J."/>
            <person name="Valero-Jimenez C.A."/>
            <person name="Min B."/>
            <person name="Choi I.G."/>
            <person name="Lipzen A."/>
            <person name="Daum C.G."/>
            <person name="Aanen D.K."/>
            <person name="Tsang A."/>
            <person name="Henrissat B."/>
            <person name="Bilanenko E.N."/>
            <person name="de Vries R.P."/>
            <person name="van Kan J.A.L."/>
            <person name="Grigoriev I.V."/>
            <person name="Debets A.J.M."/>
        </authorList>
    </citation>
    <scope>NUCLEOTIDE SEQUENCE [LARGE SCALE GENOMIC DNA]</scope>
    <source>
        <strain evidence="1 2">F11</strain>
    </source>
</reference>
<sequence>MTSQFETKQGGRRCLSFLESIREEDPSGRYIIGRSPILTITTSWVIPGKIDEEQGTFGLACTDCIMPIEADRTVGLWICTGDPCKNLSKLGSVDSQLYSPRFLGHWLTDLHGVLADYCDLPFWATLPPGFGLVMKTGNGNCMTCLQDGCPTTAQYQSERPTGPNEVISVALPFPPGNAVDIGYSLYVFTFYILSPVDSLDMRLLVSGMESTWLCRVAQKGYRTERNGEVVVGFDIAFQGQGGPGVRSRIMQDMRYMYRKHGNQRQQDDIELHWVNHPALAGNEVLAR</sequence>
<proteinExistence type="predicted"/>
<dbReference type="GeneID" id="39582836"/>
<organism evidence="1 2">
    <name type="scientific">Sodiomyces alkalinus (strain CBS 110278 / VKM F-3762 / F11)</name>
    <name type="common">Alkaliphilic filamentous fungus</name>
    <dbReference type="NCBI Taxonomy" id="1314773"/>
    <lineage>
        <taxon>Eukaryota</taxon>
        <taxon>Fungi</taxon>
        <taxon>Dikarya</taxon>
        <taxon>Ascomycota</taxon>
        <taxon>Pezizomycotina</taxon>
        <taxon>Sordariomycetes</taxon>
        <taxon>Hypocreomycetidae</taxon>
        <taxon>Glomerellales</taxon>
        <taxon>Plectosphaerellaceae</taxon>
        <taxon>Sodiomyces</taxon>
    </lineage>
</organism>
<evidence type="ECO:0000313" key="1">
    <source>
        <dbReference type="EMBL" id="ROT37617.1"/>
    </source>
</evidence>
<evidence type="ECO:0000313" key="2">
    <source>
        <dbReference type="Proteomes" id="UP000272025"/>
    </source>
</evidence>
<gene>
    <name evidence="1" type="ORF">SODALDRAFT_361343</name>
</gene>
<dbReference type="RefSeq" id="XP_028465423.1">
    <property type="nucleotide sequence ID" value="XM_028614358.1"/>
</dbReference>
<accession>A0A3N2PSY4</accession>
<keyword evidence="2" id="KW-1185">Reference proteome</keyword>
<dbReference type="AlphaFoldDB" id="A0A3N2PSY4"/>
<dbReference type="EMBL" id="ML119057">
    <property type="protein sequence ID" value="ROT37617.1"/>
    <property type="molecule type" value="Genomic_DNA"/>
</dbReference>
<name>A0A3N2PSY4_SODAK</name>